<dbReference type="GO" id="GO:0006529">
    <property type="term" value="P:asparagine biosynthetic process"/>
    <property type="evidence" value="ECO:0007669"/>
    <property type="project" value="InterPro"/>
</dbReference>
<dbReference type="GO" id="GO:0005524">
    <property type="term" value="F:ATP binding"/>
    <property type="evidence" value="ECO:0007669"/>
    <property type="project" value="UniProtKB-KW"/>
</dbReference>
<evidence type="ECO:0000313" key="6">
    <source>
        <dbReference type="Proteomes" id="UP000574390"/>
    </source>
</evidence>
<feature type="domain" description="Glutamine amidotransferase type-2" evidence="4">
    <location>
        <begin position="2"/>
        <end position="172"/>
    </location>
</feature>
<keyword evidence="1" id="KW-0436">Ligase</keyword>
<dbReference type="PROSITE" id="PS51278">
    <property type="entry name" value="GATASE_TYPE_2"/>
    <property type="match status" value="1"/>
</dbReference>
<evidence type="ECO:0000256" key="2">
    <source>
        <dbReference type="ARBA" id="ARBA00022741"/>
    </source>
</evidence>
<dbReference type="InterPro" id="IPR014729">
    <property type="entry name" value="Rossmann-like_a/b/a_fold"/>
</dbReference>
<gene>
    <name evidence="5" type="ORF">FOZ62_020603</name>
</gene>
<dbReference type="Gene3D" id="3.40.50.620">
    <property type="entry name" value="HUPs"/>
    <property type="match status" value="1"/>
</dbReference>
<dbReference type="InterPro" id="IPR029055">
    <property type="entry name" value="Ntn_hydrolases_N"/>
</dbReference>
<dbReference type="InterPro" id="IPR001962">
    <property type="entry name" value="Asn_synthase"/>
</dbReference>
<evidence type="ECO:0000256" key="1">
    <source>
        <dbReference type="ARBA" id="ARBA00022598"/>
    </source>
</evidence>
<sequence length="698" mass="77773">MCSFLVSTWLALNTSMVNKYMHRRGPDSSLVTVWQDQLLFLHNLLSLTGAYMEQPVTSGTVAAVFNGEIYNYPELHGGATTDTESLIPAYQHVGEHFPRLLDGEFALALADLDRARLILSSDVFGTKPLYYSATPEDGVHAATYSSALKLMGLPERSIRRVPPNTYLVISLETYQVVGTHQIYEFDLRQHKRNCDDWLAALTRAVAVRVGHSADHRPFIGLSSGVDSGAIYLAMAVSGLPIRAYTIAGEEDMDVLLGRLSHPFNNSLERAVAIELSVDDFEKEREFLTLEAEPVAYEGINNWAGGSIAEDPAASGFSFIGRLARQNGELIYLSGTGSDEIISDYGFNGTKLFPHSTFGGLFPEHLHDMFPWESVFLGTQRDYLMKEEIVAGAHGIESRYPFLDRRVVQEFLWLDASVKNAAYKSCVSAFLDHHDFPKEHAGKRGFAASKHLRIFGLSKVDHPANLCLQPPGCLQSIAWMSMLSSTTVYTLRPEVGRHKVLSVIQDFPELLHDNIPSCLVGQLALYYYLHQEGSLRIDITQIEHAVVRDISWARAVDCGWPIFQLLSSGGSNVTYKKHDLLDSLLTLKNSRSKVQTVVSMLQVASKIRFGGIEDLLRWAQEHYSAVGERAGNEAVLRELALLSRDNMRANYGDIFLFRSLCIVMCRVESIHCVESKVTLTQSTRLEGTTLKHEEFGGDE</sequence>
<name>A0A7J6U560_PEROL</name>
<dbReference type="PANTHER" id="PTHR11772">
    <property type="entry name" value="ASPARAGINE SYNTHETASE"/>
    <property type="match status" value="1"/>
</dbReference>
<organism evidence="5 6">
    <name type="scientific">Perkinsus olseni</name>
    <name type="common">Perkinsus atlanticus</name>
    <dbReference type="NCBI Taxonomy" id="32597"/>
    <lineage>
        <taxon>Eukaryota</taxon>
        <taxon>Sar</taxon>
        <taxon>Alveolata</taxon>
        <taxon>Perkinsozoa</taxon>
        <taxon>Perkinsea</taxon>
        <taxon>Perkinsida</taxon>
        <taxon>Perkinsidae</taxon>
        <taxon>Perkinsus</taxon>
    </lineage>
</organism>
<dbReference type="EMBL" id="JABANM010002358">
    <property type="protein sequence ID" value="KAF4752683.1"/>
    <property type="molecule type" value="Genomic_DNA"/>
</dbReference>
<evidence type="ECO:0000256" key="3">
    <source>
        <dbReference type="ARBA" id="ARBA00022840"/>
    </source>
</evidence>
<evidence type="ECO:0000259" key="4">
    <source>
        <dbReference type="PROSITE" id="PS51278"/>
    </source>
</evidence>
<protein>
    <recommendedName>
        <fullName evidence="4">Glutamine amidotransferase type-2 domain-containing protein</fullName>
    </recommendedName>
</protein>
<keyword evidence="2" id="KW-0547">Nucleotide-binding</keyword>
<accession>A0A7J6U560</accession>
<dbReference type="PANTHER" id="PTHR11772:SF2">
    <property type="entry name" value="ASPARAGINE SYNTHETASE [GLUTAMINE-HYDROLYZING]"/>
    <property type="match status" value="1"/>
</dbReference>
<dbReference type="InterPro" id="IPR050795">
    <property type="entry name" value="Asn_Synthetase"/>
</dbReference>
<dbReference type="GO" id="GO:0005829">
    <property type="term" value="C:cytosol"/>
    <property type="evidence" value="ECO:0007669"/>
    <property type="project" value="TreeGrafter"/>
</dbReference>
<dbReference type="SUPFAM" id="SSF56235">
    <property type="entry name" value="N-terminal nucleophile aminohydrolases (Ntn hydrolases)"/>
    <property type="match status" value="1"/>
</dbReference>
<keyword evidence="3" id="KW-0067">ATP-binding</keyword>
<dbReference type="GO" id="GO:0004066">
    <property type="term" value="F:asparagine synthase (glutamine-hydrolyzing) activity"/>
    <property type="evidence" value="ECO:0007669"/>
    <property type="project" value="InterPro"/>
</dbReference>
<comment type="caution">
    <text evidence="5">The sequence shown here is derived from an EMBL/GenBank/DDBJ whole genome shotgun (WGS) entry which is preliminary data.</text>
</comment>
<dbReference type="InterPro" id="IPR017932">
    <property type="entry name" value="GATase_2_dom"/>
</dbReference>
<evidence type="ECO:0000313" key="5">
    <source>
        <dbReference type="EMBL" id="KAF4752683.1"/>
    </source>
</evidence>
<dbReference type="Pfam" id="PF00733">
    <property type="entry name" value="Asn_synthase"/>
    <property type="match status" value="2"/>
</dbReference>
<reference evidence="5 6" key="1">
    <citation type="submission" date="2020-04" db="EMBL/GenBank/DDBJ databases">
        <title>Perkinsus olseni comparative genomics.</title>
        <authorList>
            <person name="Bogema D.R."/>
        </authorList>
    </citation>
    <scope>NUCLEOTIDE SEQUENCE [LARGE SCALE GENOMIC DNA]</scope>
    <source>
        <strain evidence="5">ATCC PRA-205</strain>
    </source>
</reference>
<dbReference type="Proteomes" id="UP000574390">
    <property type="component" value="Unassembled WGS sequence"/>
</dbReference>
<dbReference type="Pfam" id="PF13537">
    <property type="entry name" value="GATase_7"/>
    <property type="match status" value="1"/>
</dbReference>
<dbReference type="AlphaFoldDB" id="A0A7J6U560"/>
<proteinExistence type="predicted"/>
<dbReference type="SUPFAM" id="SSF52402">
    <property type="entry name" value="Adenine nucleotide alpha hydrolases-like"/>
    <property type="match status" value="1"/>
</dbReference>
<dbReference type="Gene3D" id="3.60.20.10">
    <property type="entry name" value="Glutamine Phosphoribosylpyrophosphate, subunit 1, domain 1"/>
    <property type="match status" value="1"/>
</dbReference>